<reference evidence="1 2" key="1">
    <citation type="journal article" date="2022" name="Allergy">
        <title>Genome assembly and annotation of Periplaneta americana reveal a comprehensive cockroach allergen profile.</title>
        <authorList>
            <person name="Wang L."/>
            <person name="Xiong Q."/>
            <person name="Saelim N."/>
            <person name="Wang L."/>
            <person name="Nong W."/>
            <person name="Wan A.T."/>
            <person name="Shi M."/>
            <person name="Liu X."/>
            <person name="Cao Q."/>
            <person name="Hui J.H.L."/>
            <person name="Sookrung N."/>
            <person name="Leung T.F."/>
            <person name="Tungtrongchitr A."/>
            <person name="Tsui S.K.W."/>
        </authorList>
    </citation>
    <scope>NUCLEOTIDE SEQUENCE [LARGE SCALE GENOMIC DNA]</scope>
    <source>
        <strain evidence="1">PWHHKU_190912</strain>
    </source>
</reference>
<dbReference type="EMBL" id="JAJSOF020000013">
    <property type="protein sequence ID" value="KAJ4442969.1"/>
    <property type="molecule type" value="Genomic_DNA"/>
</dbReference>
<gene>
    <name evidence="1" type="ORF">ANN_04617</name>
</gene>
<accession>A0ABQ8TAH7</accession>
<dbReference type="Proteomes" id="UP001148838">
    <property type="component" value="Unassembled WGS sequence"/>
</dbReference>
<comment type="caution">
    <text evidence="1">The sequence shown here is derived from an EMBL/GenBank/DDBJ whole genome shotgun (WGS) entry which is preliminary data.</text>
</comment>
<keyword evidence="2" id="KW-1185">Reference proteome</keyword>
<evidence type="ECO:0000313" key="2">
    <source>
        <dbReference type="Proteomes" id="UP001148838"/>
    </source>
</evidence>
<organism evidence="1 2">
    <name type="scientific">Periplaneta americana</name>
    <name type="common">American cockroach</name>
    <name type="synonym">Blatta americana</name>
    <dbReference type="NCBI Taxonomy" id="6978"/>
    <lineage>
        <taxon>Eukaryota</taxon>
        <taxon>Metazoa</taxon>
        <taxon>Ecdysozoa</taxon>
        <taxon>Arthropoda</taxon>
        <taxon>Hexapoda</taxon>
        <taxon>Insecta</taxon>
        <taxon>Pterygota</taxon>
        <taxon>Neoptera</taxon>
        <taxon>Polyneoptera</taxon>
        <taxon>Dictyoptera</taxon>
        <taxon>Blattodea</taxon>
        <taxon>Blattoidea</taxon>
        <taxon>Blattidae</taxon>
        <taxon>Blattinae</taxon>
        <taxon>Periplaneta</taxon>
    </lineage>
</organism>
<protein>
    <submittedName>
        <fullName evidence="1">Uncharacterized protein</fullName>
    </submittedName>
</protein>
<name>A0ABQ8TAH7_PERAM</name>
<proteinExistence type="predicted"/>
<sequence length="74" mass="8895">MLNRSWTDMDQELRHSVISRTVDGYHHNLCKSKIYHDPNLECRPICELCDLTCDRYHTTQCMKLYKSIIEYSKN</sequence>
<evidence type="ECO:0000313" key="1">
    <source>
        <dbReference type="EMBL" id="KAJ4442969.1"/>
    </source>
</evidence>